<dbReference type="AlphaFoldDB" id="A0A285UGA1"/>
<accession>A0A285UGA1</accession>
<dbReference type="Proteomes" id="UP000219252">
    <property type="component" value="Unassembled WGS sequence"/>
</dbReference>
<gene>
    <name evidence="2" type="ORF">SAMN05877842_10935</name>
</gene>
<dbReference type="InterPro" id="IPR011438">
    <property type="entry name" value="DUF1541"/>
</dbReference>
<dbReference type="OrthoDB" id="1701949at2"/>
<keyword evidence="3" id="KW-1185">Reference proteome</keyword>
<evidence type="ECO:0000259" key="1">
    <source>
        <dbReference type="Pfam" id="PF07563"/>
    </source>
</evidence>
<reference evidence="3" key="1">
    <citation type="submission" date="2017-08" db="EMBL/GenBank/DDBJ databases">
        <authorList>
            <person name="Varghese N."/>
            <person name="Submissions S."/>
        </authorList>
    </citation>
    <scope>NUCLEOTIDE SEQUENCE [LARGE SCALE GENOMIC DNA]</scope>
    <source>
        <strain evidence="3">JC23</strain>
    </source>
</reference>
<protein>
    <submittedName>
        <fullName evidence="2">Uncharacterized protein DUF1541</fullName>
    </submittedName>
</protein>
<feature type="domain" description="DUF1541" evidence="1">
    <location>
        <begin position="132"/>
        <end position="183"/>
    </location>
</feature>
<dbReference type="Pfam" id="PF07563">
    <property type="entry name" value="DUF1541"/>
    <property type="match status" value="2"/>
</dbReference>
<sequence length="189" mass="20569">MENNKFVSVIFMIILVLMLSAWTNSESQNSSDETINTGYNTIKLSDIPSGSAQVPEGLKVVKNPTYKVGSQIIVQADHMKGMYGAKGTVVGAYDTTAYAVTYTPTTGGPIVKNHKWVIQEEIKNAGTKTPEPGTEVTIEANHKEGMKGAKGTIDLAEHTTVYMIDYFPTTGGPMVKNHKWVIESELSPE</sequence>
<dbReference type="EMBL" id="OBQC01000009">
    <property type="protein sequence ID" value="SOC40935.1"/>
    <property type="molecule type" value="Genomic_DNA"/>
</dbReference>
<proteinExistence type="predicted"/>
<evidence type="ECO:0000313" key="2">
    <source>
        <dbReference type="EMBL" id="SOC40935.1"/>
    </source>
</evidence>
<dbReference type="RefSeq" id="WP_097149953.1">
    <property type="nucleotide sequence ID" value="NZ_OBQC01000009.1"/>
</dbReference>
<name>A0A285UGA1_9BACL</name>
<feature type="domain" description="DUF1541" evidence="1">
    <location>
        <begin position="68"/>
        <end position="119"/>
    </location>
</feature>
<evidence type="ECO:0000313" key="3">
    <source>
        <dbReference type="Proteomes" id="UP000219252"/>
    </source>
</evidence>
<dbReference type="Gene3D" id="2.30.30.1210">
    <property type="entry name" value="Domain of unknown function DUF1541"/>
    <property type="match status" value="1"/>
</dbReference>
<organism evidence="2 3">
    <name type="scientific">Ureibacillus acetophenoni</name>
    <dbReference type="NCBI Taxonomy" id="614649"/>
    <lineage>
        <taxon>Bacteria</taxon>
        <taxon>Bacillati</taxon>
        <taxon>Bacillota</taxon>
        <taxon>Bacilli</taxon>
        <taxon>Bacillales</taxon>
        <taxon>Caryophanaceae</taxon>
        <taxon>Ureibacillus</taxon>
    </lineage>
</organism>